<evidence type="ECO:0000256" key="3">
    <source>
        <dbReference type="ARBA" id="ARBA00022448"/>
    </source>
</evidence>
<dbReference type="InterPro" id="IPR000245">
    <property type="entry name" value="ATPase_proteolipid_csu"/>
</dbReference>
<keyword evidence="3 9" id="KW-0813">Transport</keyword>
<evidence type="ECO:0000256" key="5">
    <source>
        <dbReference type="ARBA" id="ARBA00022781"/>
    </source>
</evidence>
<feature type="transmembrane region" description="Helical" evidence="9">
    <location>
        <begin position="55"/>
        <end position="76"/>
    </location>
</feature>
<reference evidence="12" key="2">
    <citation type="submission" date="2008-08" db="EMBL/GenBank/DDBJ databases">
        <authorList>
            <consortium name="Diatom Consortium"/>
            <person name="Grigoriev I."/>
            <person name="Grimwood J."/>
            <person name="Kuo A."/>
            <person name="Otillar R.P."/>
            <person name="Salamov A."/>
            <person name="Detter J.C."/>
            <person name="Lindquist E."/>
            <person name="Shapiro H."/>
            <person name="Lucas S."/>
            <person name="Glavina del Rio T."/>
            <person name="Pitluck S."/>
            <person name="Rokhsar D."/>
            <person name="Bowler C."/>
        </authorList>
    </citation>
    <scope>GENOME REANNOTATION</scope>
    <source>
        <strain evidence="12">CCAP 1055/1</strain>
    </source>
</reference>
<dbReference type="RefSeq" id="XP_002184835.1">
    <property type="nucleotide sequence ID" value="XM_002184799.1"/>
</dbReference>
<comment type="subcellular location">
    <subcellularLocation>
        <location evidence="1">Membrane</location>
        <topology evidence="1">Multi-pass membrane protein</topology>
    </subcellularLocation>
    <subcellularLocation>
        <location evidence="9">Vacuole membrane</location>
        <topology evidence="9">Multi-pass membrane protein</topology>
    </subcellularLocation>
</comment>
<dbReference type="Pfam" id="PF00137">
    <property type="entry name" value="ATP-synt_C"/>
    <property type="match status" value="2"/>
</dbReference>
<dbReference type="CDD" id="cd18175">
    <property type="entry name" value="ATP-synt_Vo_c_ATP6C_rpt1"/>
    <property type="match status" value="1"/>
</dbReference>
<dbReference type="Gene3D" id="1.20.120.610">
    <property type="entry name" value="lithium bound rotor ring of v- atpase"/>
    <property type="match status" value="1"/>
</dbReference>
<dbReference type="PaxDb" id="2850-Phatr16442"/>
<evidence type="ECO:0000256" key="9">
    <source>
        <dbReference type="RuleBase" id="RU363060"/>
    </source>
</evidence>
<evidence type="ECO:0000256" key="6">
    <source>
        <dbReference type="ARBA" id="ARBA00022989"/>
    </source>
</evidence>
<keyword evidence="5 9" id="KW-0375">Hydrogen ion transport</keyword>
<evidence type="ECO:0000256" key="7">
    <source>
        <dbReference type="ARBA" id="ARBA00023065"/>
    </source>
</evidence>
<dbReference type="Proteomes" id="UP000000759">
    <property type="component" value="Chromosome 26"/>
</dbReference>
<feature type="domain" description="V-ATPase proteolipid subunit C-like" evidence="10">
    <location>
        <begin position="99"/>
        <end position="157"/>
    </location>
</feature>
<reference evidence="11 12" key="1">
    <citation type="journal article" date="2008" name="Nature">
        <title>The Phaeodactylum genome reveals the evolutionary history of diatom genomes.</title>
        <authorList>
            <person name="Bowler C."/>
            <person name="Allen A.E."/>
            <person name="Badger J.H."/>
            <person name="Grimwood J."/>
            <person name="Jabbari K."/>
            <person name="Kuo A."/>
            <person name="Maheswari U."/>
            <person name="Martens C."/>
            <person name="Maumus F."/>
            <person name="Otillar R.P."/>
            <person name="Rayko E."/>
            <person name="Salamov A."/>
            <person name="Vandepoele K."/>
            <person name="Beszteri B."/>
            <person name="Gruber A."/>
            <person name="Heijde M."/>
            <person name="Katinka M."/>
            <person name="Mock T."/>
            <person name="Valentin K."/>
            <person name="Verret F."/>
            <person name="Berges J.A."/>
            <person name="Brownlee C."/>
            <person name="Cadoret J.P."/>
            <person name="Chiovitti A."/>
            <person name="Choi C.J."/>
            <person name="Coesel S."/>
            <person name="De Martino A."/>
            <person name="Detter J.C."/>
            <person name="Durkin C."/>
            <person name="Falciatore A."/>
            <person name="Fournet J."/>
            <person name="Haruta M."/>
            <person name="Huysman M.J."/>
            <person name="Jenkins B.D."/>
            <person name="Jiroutova K."/>
            <person name="Jorgensen R.E."/>
            <person name="Joubert Y."/>
            <person name="Kaplan A."/>
            <person name="Kroger N."/>
            <person name="Kroth P.G."/>
            <person name="La Roche J."/>
            <person name="Lindquist E."/>
            <person name="Lommer M."/>
            <person name="Martin-Jezequel V."/>
            <person name="Lopez P.J."/>
            <person name="Lucas S."/>
            <person name="Mangogna M."/>
            <person name="McGinnis K."/>
            <person name="Medlin L.K."/>
            <person name="Montsant A."/>
            <person name="Oudot-Le Secq M.P."/>
            <person name="Napoli C."/>
            <person name="Obornik M."/>
            <person name="Parker M.S."/>
            <person name="Petit J.L."/>
            <person name="Porcel B.M."/>
            <person name="Poulsen N."/>
            <person name="Robison M."/>
            <person name="Rychlewski L."/>
            <person name="Rynearson T.A."/>
            <person name="Schmutz J."/>
            <person name="Shapiro H."/>
            <person name="Siaut M."/>
            <person name="Stanley M."/>
            <person name="Sussman M.R."/>
            <person name="Taylor A.R."/>
            <person name="Vardi A."/>
            <person name="von Dassow P."/>
            <person name="Vyverman W."/>
            <person name="Willis A."/>
            <person name="Wyrwicz L.S."/>
            <person name="Rokhsar D.S."/>
            <person name="Weissenbach J."/>
            <person name="Armbrust E.V."/>
            <person name="Green B.R."/>
            <person name="Van de Peer Y."/>
            <person name="Grigoriev I.V."/>
        </authorList>
    </citation>
    <scope>NUCLEOTIDE SEQUENCE [LARGE SCALE GENOMIC DNA]</scope>
    <source>
        <strain evidence="11 12">CCAP 1055/1</strain>
    </source>
</reference>
<feature type="domain" description="V-ATPase proteolipid subunit C-like" evidence="10">
    <location>
        <begin position="16"/>
        <end position="75"/>
    </location>
</feature>
<dbReference type="InParanoid" id="B7GCN4"/>
<keyword evidence="8 9" id="KW-0472">Membrane</keyword>
<dbReference type="InterPro" id="IPR035921">
    <property type="entry name" value="F/V-ATP_Csub_sf"/>
</dbReference>
<dbReference type="GO" id="GO:0046961">
    <property type="term" value="F:proton-transporting ATPase activity, rotational mechanism"/>
    <property type="evidence" value="ECO:0007669"/>
    <property type="project" value="InterPro"/>
</dbReference>
<evidence type="ECO:0000313" key="12">
    <source>
        <dbReference type="Proteomes" id="UP000000759"/>
    </source>
</evidence>
<organism evidence="11 12">
    <name type="scientific">Phaeodactylum tricornutum (strain CCAP 1055/1)</name>
    <dbReference type="NCBI Taxonomy" id="556484"/>
    <lineage>
        <taxon>Eukaryota</taxon>
        <taxon>Sar</taxon>
        <taxon>Stramenopiles</taxon>
        <taxon>Ochrophyta</taxon>
        <taxon>Bacillariophyta</taxon>
        <taxon>Bacillariophyceae</taxon>
        <taxon>Bacillariophycidae</taxon>
        <taxon>Naviculales</taxon>
        <taxon>Phaeodactylaceae</taxon>
        <taxon>Phaeodactylum</taxon>
    </lineage>
</organism>
<evidence type="ECO:0000256" key="1">
    <source>
        <dbReference type="ARBA" id="ARBA00004141"/>
    </source>
</evidence>
<dbReference type="PANTHER" id="PTHR10263">
    <property type="entry name" value="V-TYPE PROTON ATPASE PROTEOLIPID SUBUNIT"/>
    <property type="match status" value="1"/>
</dbReference>
<protein>
    <recommendedName>
        <fullName evidence="9">V-type proton ATPase proteolipid subunit</fullName>
    </recommendedName>
</protein>
<dbReference type="PRINTS" id="PR00122">
    <property type="entry name" value="VACATPASE"/>
</dbReference>
<keyword evidence="12" id="KW-1185">Reference proteome</keyword>
<keyword evidence="9" id="KW-0926">Vacuole</keyword>
<dbReference type="eggNOG" id="KOG0232">
    <property type="taxonomic scope" value="Eukaryota"/>
</dbReference>
<dbReference type="KEGG" id="pti:PHATRDRAFT_16442"/>
<dbReference type="FunCoup" id="B7GCN4">
    <property type="interactions" value="149"/>
</dbReference>
<dbReference type="InterPro" id="IPR011555">
    <property type="entry name" value="ATPase_proteolipid_su_C_euk"/>
</dbReference>
<name>B7GCN4_PHATC</name>
<evidence type="ECO:0000259" key="10">
    <source>
        <dbReference type="Pfam" id="PF00137"/>
    </source>
</evidence>
<feature type="transmembrane region" description="Helical" evidence="9">
    <location>
        <begin position="132"/>
        <end position="152"/>
    </location>
</feature>
<feature type="transmembrane region" description="Helical" evidence="9">
    <location>
        <begin position="12"/>
        <end position="34"/>
    </location>
</feature>
<evidence type="ECO:0000256" key="4">
    <source>
        <dbReference type="ARBA" id="ARBA00022692"/>
    </source>
</evidence>
<dbReference type="GeneID" id="7198722"/>
<evidence type="ECO:0000256" key="8">
    <source>
        <dbReference type="ARBA" id="ARBA00023136"/>
    </source>
</evidence>
<dbReference type="STRING" id="556484.B7GCN4"/>
<proteinExistence type="inferred from homology"/>
<dbReference type="SUPFAM" id="SSF81333">
    <property type="entry name" value="F1F0 ATP synthase subunit C"/>
    <property type="match status" value="2"/>
</dbReference>
<dbReference type="GO" id="GO:0033179">
    <property type="term" value="C:proton-transporting V-type ATPase, V0 domain"/>
    <property type="evidence" value="ECO:0007669"/>
    <property type="project" value="InterPro"/>
</dbReference>
<dbReference type="NCBIfam" id="TIGR01100">
    <property type="entry name" value="V_ATP_synt_C"/>
    <property type="match status" value="1"/>
</dbReference>
<evidence type="ECO:0000256" key="2">
    <source>
        <dbReference type="ARBA" id="ARBA00007296"/>
    </source>
</evidence>
<evidence type="ECO:0000313" key="11">
    <source>
        <dbReference type="EMBL" id="EEC43571.1"/>
    </source>
</evidence>
<comment type="similarity">
    <text evidence="2 9">Belongs to the V-ATPase proteolipid subunit family.</text>
</comment>
<dbReference type="AlphaFoldDB" id="B7GCN4"/>
<keyword evidence="6 9" id="KW-1133">Transmembrane helix</keyword>
<sequence>MDFDQCPAIAPFFGFLGVAASTVFANMGAAYGTGKAGTGIMISGISSPDLIWKNLIPIIMAGVNGIYGLITAIIIINQIVTPTQDGLGTYSLYTGFAHLASGLCCGLCGLGSGMAIGLAGDAGKKAGGGDQLFVAMVLIQVFAGNLALYGLITSIILTQTSYVCEYAN</sequence>
<keyword evidence="7 9" id="KW-0406">Ion transport</keyword>
<gene>
    <name evidence="11" type="ORF">PHATRDRAFT_16442</name>
</gene>
<dbReference type="EMBL" id="CM000628">
    <property type="protein sequence ID" value="EEC43571.1"/>
    <property type="molecule type" value="Genomic_DNA"/>
</dbReference>
<feature type="transmembrane region" description="Helical" evidence="9">
    <location>
        <begin position="96"/>
        <end position="120"/>
    </location>
</feature>
<dbReference type="GO" id="GO:0005774">
    <property type="term" value="C:vacuolar membrane"/>
    <property type="evidence" value="ECO:0007669"/>
    <property type="project" value="UniProtKB-SubCell"/>
</dbReference>
<accession>B7GCN4</accession>
<dbReference type="InterPro" id="IPR002379">
    <property type="entry name" value="ATPase_proteolipid_c-like_dom"/>
</dbReference>
<keyword evidence="4 9" id="KW-0812">Transmembrane</keyword>